<name>A0A1R4H3C2_9GAMM</name>
<keyword evidence="2" id="KW-1185">Reference proteome</keyword>
<sequence>MSKKITPSLSALSCFLFLVLVCVYPLHAYQAIQSIEGKIRFFKHANTTFDSYSAKPDTRQQKWMQSHYQRMLAYTPYFDARLAWYPNAWFYMDSYAIYVDSETAKKHPEWILRDEKNNVLYIPWECNGKCDQYAGDFGNPEFRKFKIEEIRAGLGKGYRGVWLDDVNLTWRVGDNKEQHITPVDRRTGKLMALKDWQRYFAEFMEDIRAAFPNTEITHNAIWYADTMEVENPLVSRQISAANYINIERGGNDSGLTNGDGQWGYPTFLRYMDYVHQRGAGVILMDTGATPDEREYGLATALLISNGNDLISSNQPDWTTPDHWWSGYDVNLGAALNTRYTWRGLLRRDFECGQVLVNQPNMPEQLVKLEGGFQRIDGSVLKKMQLAGKSAVILLKPCKPH</sequence>
<evidence type="ECO:0000313" key="2">
    <source>
        <dbReference type="Proteomes" id="UP000195442"/>
    </source>
</evidence>
<dbReference type="InterPro" id="IPR017853">
    <property type="entry name" value="GH"/>
</dbReference>
<dbReference type="Pfam" id="PF14885">
    <property type="entry name" value="GHL15"/>
    <property type="match status" value="1"/>
</dbReference>
<evidence type="ECO:0008006" key="3">
    <source>
        <dbReference type="Google" id="ProtNLM"/>
    </source>
</evidence>
<dbReference type="Gene3D" id="3.20.20.70">
    <property type="entry name" value="Aldolase class I"/>
    <property type="match status" value="1"/>
</dbReference>
<dbReference type="RefSeq" id="WP_087146217.1">
    <property type="nucleotide sequence ID" value="NZ_FUKJ01000090.1"/>
</dbReference>
<dbReference type="EMBL" id="FUKJ01000090">
    <property type="protein sequence ID" value="SJM90719.1"/>
    <property type="molecule type" value="Genomic_DNA"/>
</dbReference>
<reference evidence="2" key="1">
    <citation type="submission" date="2017-02" db="EMBL/GenBank/DDBJ databases">
        <authorList>
            <person name="Daims H."/>
        </authorList>
    </citation>
    <scope>NUCLEOTIDE SEQUENCE [LARGE SCALE GENOMIC DNA]</scope>
</reference>
<proteinExistence type="predicted"/>
<evidence type="ECO:0000313" key="1">
    <source>
        <dbReference type="EMBL" id="SJM90719.1"/>
    </source>
</evidence>
<dbReference type="SUPFAM" id="SSF51445">
    <property type="entry name" value="(Trans)glycosidases"/>
    <property type="match status" value="1"/>
</dbReference>
<protein>
    <recommendedName>
        <fullName evidence="3">Glycoside-hydrolase family GH114 TIM-barrel domain-containing protein</fullName>
    </recommendedName>
</protein>
<organism evidence="1 2">
    <name type="scientific">Crenothrix polyspora</name>
    <dbReference type="NCBI Taxonomy" id="360316"/>
    <lineage>
        <taxon>Bacteria</taxon>
        <taxon>Pseudomonadati</taxon>
        <taxon>Pseudomonadota</taxon>
        <taxon>Gammaproteobacteria</taxon>
        <taxon>Methylococcales</taxon>
        <taxon>Crenotrichaceae</taxon>
        <taxon>Crenothrix</taxon>
    </lineage>
</organism>
<gene>
    <name evidence="1" type="ORF">CRENPOLYSF2_180004</name>
</gene>
<accession>A0A1R4H3C2</accession>
<dbReference type="AlphaFoldDB" id="A0A1R4H3C2"/>
<dbReference type="InterPro" id="IPR013785">
    <property type="entry name" value="Aldolase_TIM"/>
</dbReference>
<dbReference type="OrthoDB" id="9774125at2"/>
<dbReference type="Proteomes" id="UP000195442">
    <property type="component" value="Unassembled WGS sequence"/>
</dbReference>
<dbReference type="InterPro" id="IPR029455">
    <property type="entry name" value="GHL15"/>
</dbReference>